<dbReference type="PANTHER" id="PTHR23235">
    <property type="entry name" value="KRUEPPEL-LIKE TRANSCRIPTION FACTOR"/>
    <property type="match status" value="1"/>
</dbReference>
<evidence type="ECO:0000256" key="5">
    <source>
        <dbReference type="PROSITE-ProRule" id="PRU00042"/>
    </source>
</evidence>
<accession>A0A7J8ALM2</accession>
<dbReference type="FunFam" id="3.30.160.60:FF:000072">
    <property type="entry name" value="zinc finger protein 143 isoform X1"/>
    <property type="match status" value="1"/>
</dbReference>
<dbReference type="PROSITE" id="PS50157">
    <property type="entry name" value="ZINC_FINGER_C2H2_2"/>
    <property type="match status" value="3"/>
</dbReference>
<proteinExistence type="predicted"/>
<dbReference type="GO" id="GO:0000978">
    <property type="term" value="F:RNA polymerase II cis-regulatory region sequence-specific DNA binding"/>
    <property type="evidence" value="ECO:0007669"/>
    <property type="project" value="TreeGrafter"/>
</dbReference>
<evidence type="ECO:0000256" key="4">
    <source>
        <dbReference type="ARBA" id="ARBA00022833"/>
    </source>
</evidence>
<dbReference type="InterPro" id="IPR013087">
    <property type="entry name" value="Znf_C2H2_type"/>
</dbReference>
<keyword evidence="4" id="KW-0862">Zinc</keyword>
<feature type="domain" description="C2H2-type" evidence="6">
    <location>
        <begin position="362"/>
        <end position="385"/>
    </location>
</feature>
<keyword evidence="2" id="KW-0677">Repeat</keyword>
<dbReference type="SMART" id="SM00355">
    <property type="entry name" value="ZnF_C2H2"/>
    <property type="match status" value="3"/>
</dbReference>
<dbReference type="AlphaFoldDB" id="A0A7J8ALM2"/>
<dbReference type="OrthoDB" id="8117402at2759"/>
<reference evidence="7 8" key="1">
    <citation type="journal article" date="2020" name="Nature">
        <title>Six reference-quality genomes reveal evolution of bat adaptations.</title>
        <authorList>
            <person name="Jebb D."/>
            <person name="Huang Z."/>
            <person name="Pippel M."/>
            <person name="Hughes G.M."/>
            <person name="Lavrichenko K."/>
            <person name="Devanna P."/>
            <person name="Winkler S."/>
            <person name="Jermiin L.S."/>
            <person name="Skirmuntt E.C."/>
            <person name="Katzourakis A."/>
            <person name="Burkitt-Gray L."/>
            <person name="Ray D.A."/>
            <person name="Sullivan K.A.M."/>
            <person name="Roscito J.G."/>
            <person name="Kirilenko B.M."/>
            <person name="Davalos L.M."/>
            <person name="Corthals A.P."/>
            <person name="Power M.L."/>
            <person name="Jones G."/>
            <person name="Ransome R.D."/>
            <person name="Dechmann D.K.N."/>
            <person name="Locatelli A.G."/>
            <person name="Puechmaille S.J."/>
            <person name="Fedrigo O."/>
            <person name="Jarvis E.D."/>
            <person name="Hiller M."/>
            <person name="Vernes S.C."/>
            <person name="Myers E.W."/>
            <person name="Teeling E.C."/>
        </authorList>
    </citation>
    <scope>NUCLEOTIDE SEQUENCE [LARGE SCALE GENOMIC DNA]</scope>
    <source>
        <strain evidence="7">MMyoMyo1</strain>
        <tissue evidence="7">Flight muscle</tissue>
    </source>
</reference>
<evidence type="ECO:0000256" key="1">
    <source>
        <dbReference type="ARBA" id="ARBA00022723"/>
    </source>
</evidence>
<feature type="domain" description="C2H2-type" evidence="6">
    <location>
        <begin position="302"/>
        <end position="331"/>
    </location>
</feature>
<dbReference type="FunFam" id="3.30.160.60:FF:000125">
    <property type="entry name" value="Putative zinc finger protein 143"/>
    <property type="match status" value="1"/>
</dbReference>
<protein>
    <recommendedName>
        <fullName evidence="6">C2H2-type domain-containing protein</fullName>
    </recommendedName>
</protein>
<evidence type="ECO:0000256" key="2">
    <source>
        <dbReference type="ARBA" id="ARBA00022737"/>
    </source>
</evidence>
<dbReference type="VEuPathDB" id="HostDB:LOC118660676"/>
<dbReference type="EMBL" id="JABWUV010000001">
    <property type="protein sequence ID" value="KAF6387334.1"/>
    <property type="molecule type" value="Genomic_DNA"/>
</dbReference>
<organism evidence="7 8">
    <name type="scientific">Myotis myotis</name>
    <name type="common">Greater mouse-eared bat</name>
    <name type="synonym">Vespertilio myotis</name>
    <dbReference type="NCBI Taxonomy" id="51298"/>
    <lineage>
        <taxon>Eukaryota</taxon>
        <taxon>Metazoa</taxon>
        <taxon>Chordata</taxon>
        <taxon>Craniata</taxon>
        <taxon>Vertebrata</taxon>
        <taxon>Euteleostomi</taxon>
        <taxon>Mammalia</taxon>
        <taxon>Eutheria</taxon>
        <taxon>Laurasiatheria</taxon>
        <taxon>Chiroptera</taxon>
        <taxon>Yangochiroptera</taxon>
        <taxon>Vespertilionidae</taxon>
        <taxon>Myotis</taxon>
    </lineage>
</organism>
<evidence type="ECO:0000313" key="7">
    <source>
        <dbReference type="EMBL" id="KAF6387334.1"/>
    </source>
</evidence>
<dbReference type="Proteomes" id="UP000527355">
    <property type="component" value="Unassembled WGS sequence"/>
</dbReference>
<dbReference type="FunFam" id="3.30.160.60:FF:000624">
    <property type="entry name" value="zinc finger protein 697"/>
    <property type="match status" value="1"/>
</dbReference>
<keyword evidence="8" id="KW-1185">Reference proteome</keyword>
<evidence type="ECO:0000259" key="6">
    <source>
        <dbReference type="PROSITE" id="PS50157"/>
    </source>
</evidence>
<evidence type="ECO:0000313" key="8">
    <source>
        <dbReference type="Proteomes" id="UP000527355"/>
    </source>
</evidence>
<dbReference type="Gene3D" id="3.30.160.60">
    <property type="entry name" value="Classic Zinc Finger"/>
    <property type="match status" value="3"/>
</dbReference>
<comment type="caution">
    <text evidence="7">The sequence shown here is derived from an EMBL/GenBank/DDBJ whole genome shotgun (WGS) entry which is preliminary data.</text>
</comment>
<dbReference type="InterPro" id="IPR036236">
    <property type="entry name" value="Znf_C2H2_sf"/>
</dbReference>
<dbReference type="GO" id="GO:0008270">
    <property type="term" value="F:zinc ion binding"/>
    <property type="evidence" value="ECO:0007669"/>
    <property type="project" value="UniProtKB-KW"/>
</dbReference>
<feature type="domain" description="C2H2-type" evidence="6">
    <location>
        <begin position="332"/>
        <end position="361"/>
    </location>
</feature>
<dbReference type="SUPFAM" id="SSF57667">
    <property type="entry name" value="beta-beta-alpha zinc fingers"/>
    <property type="match status" value="2"/>
</dbReference>
<dbReference type="Pfam" id="PF00096">
    <property type="entry name" value="zf-C2H2"/>
    <property type="match status" value="2"/>
</dbReference>
<evidence type="ECO:0000256" key="3">
    <source>
        <dbReference type="ARBA" id="ARBA00022771"/>
    </source>
</evidence>
<sequence length="385" mass="43648">MMDPTAKDLLQLSGNCQETHPLPQEIVEFVLEFSETHESRTPAAPEPQICMPLTARGDECQHESIQNQVMAPLRPTMMVSAYSNILGTVLDQNSITLPVNAFDKPPGELNETVSMDQKVTSFDQRKPTATYWMIGVTDNPKALFTDCLKTTITANNMTISKESSQMKTLSDEQTVYGGQMTFGGDQTPYGGQMTPLKGGYPVTFIGNHIFTGGQVTTYSSDKTLYGGQMGTLKGDQMRTFINDHTLYGSHMMPCQSPSLPYLGSLYHSSSHLTQGQALEEQKSKLKTQRRQFKKNLDILKPYTCTYQDCQKSYSKYYSLQLHNRKHTGERPYKCNVKGCTWEFARLDELKRHSKRHSGERPYLCTLCDRRFARLDHLKQHQKVHQ</sequence>
<dbReference type="PANTHER" id="PTHR23235:SF156">
    <property type="entry name" value="KRUPPEL-LIKE FACTOR 18"/>
    <property type="match status" value="1"/>
</dbReference>
<keyword evidence="3 5" id="KW-0863">Zinc-finger</keyword>
<dbReference type="PROSITE" id="PS00028">
    <property type="entry name" value="ZINC_FINGER_C2H2_1"/>
    <property type="match status" value="3"/>
</dbReference>
<keyword evidence="1" id="KW-0479">Metal-binding</keyword>
<dbReference type="GO" id="GO:0000981">
    <property type="term" value="F:DNA-binding transcription factor activity, RNA polymerase II-specific"/>
    <property type="evidence" value="ECO:0007669"/>
    <property type="project" value="TreeGrafter"/>
</dbReference>
<gene>
    <name evidence="7" type="ORF">mMyoMyo1_007843</name>
</gene>
<name>A0A7J8ALM2_MYOMY</name>